<feature type="region of interest" description="Disordered" evidence="1">
    <location>
        <begin position="227"/>
        <end position="249"/>
    </location>
</feature>
<keyword evidence="4" id="KW-1185">Reference proteome</keyword>
<dbReference type="Proteomes" id="UP000276133">
    <property type="component" value="Unassembled WGS sequence"/>
</dbReference>
<reference evidence="3 4" key="1">
    <citation type="journal article" date="2018" name="Sci. Rep.">
        <title>Genomic signatures of local adaptation to the degree of environmental predictability in rotifers.</title>
        <authorList>
            <person name="Franch-Gras L."/>
            <person name="Hahn C."/>
            <person name="Garcia-Roger E.M."/>
            <person name="Carmona M.J."/>
            <person name="Serra M."/>
            <person name="Gomez A."/>
        </authorList>
    </citation>
    <scope>NUCLEOTIDE SEQUENCE [LARGE SCALE GENOMIC DNA]</scope>
    <source>
        <strain evidence="3">HYR1</strain>
    </source>
</reference>
<dbReference type="AlphaFoldDB" id="A0A3M7QZU9"/>
<dbReference type="OrthoDB" id="10432510at2759"/>
<evidence type="ECO:0000313" key="4">
    <source>
        <dbReference type="Proteomes" id="UP000276133"/>
    </source>
</evidence>
<keyword evidence="2" id="KW-0472">Membrane</keyword>
<gene>
    <name evidence="3" type="ORF">BpHYR1_028211</name>
</gene>
<keyword evidence="2" id="KW-0812">Transmembrane</keyword>
<evidence type="ECO:0000256" key="2">
    <source>
        <dbReference type="SAM" id="Phobius"/>
    </source>
</evidence>
<evidence type="ECO:0000256" key="1">
    <source>
        <dbReference type="SAM" id="MobiDB-lite"/>
    </source>
</evidence>
<organism evidence="3 4">
    <name type="scientific">Brachionus plicatilis</name>
    <name type="common">Marine rotifer</name>
    <name type="synonym">Brachionus muelleri</name>
    <dbReference type="NCBI Taxonomy" id="10195"/>
    <lineage>
        <taxon>Eukaryota</taxon>
        <taxon>Metazoa</taxon>
        <taxon>Spiralia</taxon>
        <taxon>Gnathifera</taxon>
        <taxon>Rotifera</taxon>
        <taxon>Eurotatoria</taxon>
        <taxon>Monogononta</taxon>
        <taxon>Pseudotrocha</taxon>
        <taxon>Ploima</taxon>
        <taxon>Brachionidae</taxon>
        <taxon>Brachionus</taxon>
    </lineage>
</organism>
<accession>A0A3M7QZU9</accession>
<name>A0A3M7QZU9_BRAPC</name>
<feature type="transmembrane region" description="Helical" evidence="2">
    <location>
        <begin position="114"/>
        <end position="137"/>
    </location>
</feature>
<dbReference type="EMBL" id="REGN01004603">
    <property type="protein sequence ID" value="RNA16862.1"/>
    <property type="molecule type" value="Genomic_DNA"/>
</dbReference>
<evidence type="ECO:0000313" key="3">
    <source>
        <dbReference type="EMBL" id="RNA16862.1"/>
    </source>
</evidence>
<feature type="compositionally biased region" description="Basic and acidic residues" evidence="1">
    <location>
        <begin position="232"/>
        <end position="249"/>
    </location>
</feature>
<proteinExistence type="predicted"/>
<comment type="caution">
    <text evidence="3">The sequence shown here is derived from an EMBL/GenBank/DDBJ whole genome shotgun (WGS) entry which is preliminary data.</text>
</comment>
<sequence length="249" mass="28235">MMLMTKFGKFKLRLVATINLSVLLSLLNIASATSNYWLMHVDNGVTHYTGLFRSCHSTQCFWRNGIVGNNCSTWSVLVRVLITLGTITNISAVVVLIVAFVYKINKRSKVTIKLMEYANLILVSSFLFLFIGFVVFISNKCNFSIWLQSMSMIILIITSNMLTRTFSSIYFQNTRLTHCNKSCDTAVSNAKLSIEQEKGLQNEKAIGKSREELNQNQTQNKNTIEMNQMVNEDNKEAAQVNDKQDSIDQ</sequence>
<feature type="transmembrane region" description="Helical" evidence="2">
    <location>
        <begin position="76"/>
        <end position="102"/>
    </location>
</feature>
<keyword evidence="2" id="KW-1133">Transmembrane helix</keyword>
<protein>
    <submittedName>
        <fullName evidence="3">Uncharacterized protein</fullName>
    </submittedName>
</protein>